<dbReference type="GO" id="GO:0005737">
    <property type="term" value="C:cytoplasm"/>
    <property type="evidence" value="ECO:0007669"/>
    <property type="project" value="UniProtKB-SubCell"/>
</dbReference>
<dbReference type="PANTHER" id="PTHR43033:SF1">
    <property type="entry name" value="TRNA(ILE)-LYSIDINE SYNTHASE-RELATED"/>
    <property type="match status" value="1"/>
</dbReference>
<evidence type="ECO:0000259" key="9">
    <source>
        <dbReference type="SMART" id="SM00977"/>
    </source>
</evidence>
<dbReference type="InterPro" id="IPR011063">
    <property type="entry name" value="TilS/TtcA_N"/>
</dbReference>
<dbReference type="Pfam" id="PF09179">
    <property type="entry name" value="TilS"/>
    <property type="match status" value="1"/>
</dbReference>
<dbReference type="SUPFAM" id="SSF82829">
    <property type="entry name" value="MesJ substrate recognition domain-like"/>
    <property type="match status" value="1"/>
</dbReference>
<comment type="domain">
    <text evidence="8">The N-terminal region contains the highly conserved SGGXDS motif, predicted to be a P-loop motif involved in ATP binding.</text>
</comment>
<dbReference type="RefSeq" id="WP_104959084.1">
    <property type="nucleotide sequence ID" value="NZ_CP026377.1"/>
</dbReference>
<dbReference type="AlphaFoldDB" id="A0A2L0ILS6"/>
<dbReference type="InterPro" id="IPR012094">
    <property type="entry name" value="tRNA_Ile_lys_synt"/>
</dbReference>
<feature type="binding site" evidence="8">
    <location>
        <begin position="22"/>
        <end position="27"/>
    </location>
    <ligand>
        <name>ATP</name>
        <dbReference type="ChEBI" id="CHEBI:30616"/>
    </ligand>
</feature>
<dbReference type="PANTHER" id="PTHR43033">
    <property type="entry name" value="TRNA(ILE)-LYSIDINE SYNTHASE-RELATED"/>
    <property type="match status" value="1"/>
</dbReference>
<dbReference type="GO" id="GO:0006400">
    <property type="term" value="P:tRNA modification"/>
    <property type="evidence" value="ECO:0007669"/>
    <property type="project" value="UniProtKB-UniRule"/>
</dbReference>
<reference evidence="10 11" key="1">
    <citation type="submission" date="2018-01" db="EMBL/GenBank/DDBJ databases">
        <title>Complete and assembled Genome of Pantoea gaviniae DSM22758T.</title>
        <authorList>
            <person name="Stevens M.J.A."/>
            <person name="Zurfluh K."/>
            <person name="Stephan R."/>
        </authorList>
    </citation>
    <scope>NUCLEOTIDE SEQUENCE [LARGE SCALE GENOMIC DNA]</scope>
    <source>
        <strain evidence="10 11">DSM 22758</strain>
    </source>
</reference>
<dbReference type="KEGG" id="pgz:C2E15_04835"/>
<evidence type="ECO:0000256" key="8">
    <source>
        <dbReference type="HAMAP-Rule" id="MF_01161"/>
    </source>
</evidence>
<feature type="domain" description="Lysidine-tRNA(Ile) synthetase C-terminal" evidence="9">
    <location>
        <begin position="358"/>
        <end position="429"/>
    </location>
</feature>
<dbReference type="InterPro" id="IPR012796">
    <property type="entry name" value="Lysidine-tRNA-synth_C"/>
</dbReference>
<keyword evidence="6 8" id="KW-0067">ATP-binding</keyword>
<dbReference type="InterPro" id="IPR015262">
    <property type="entry name" value="tRNA_Ile_lys_synt_subst-bd"/>
</dbReference>
<dbReference type="CDD" id="cd01992">
    <property type="entry name" value="TilS_N"/>
    <property type="match status" value="1"/>
</dbReference>
<evidence type="ECO:0000256" key="1">
    <source>
        <dbReference type="ARBA" id="ARBA00004496"/>
    </source>
</evidence>
<proteinExistence type="inferred from homology"/>
<keyword evidence="4 8" id="KW-0819">tRNA processing</keyword>
<dbReference type="HAMAP" id="MF_01161">
    <property type="entry name" value="tRNA_Ile_lys_synt"/>
    <property type="match status" value="1"/>
</dbReference>
<accession>A0A2L0ILS6</accession>
<dbReference type="InterPro" id="IPR012795">
    <property type="entry name" value="tRNA_Ile_lys_synt_N"/>
</dbReference>
<dbReference type="EC" id="6.3.4.19" evidence="8"/>
<dbReference type="GO" id="GO:0005524">
    <property type="term" value="F:ATP binding"/>
    <property type="evidence" value="ECO:0007669"/>
    <property type="project" value="UniProtKB-UniRule"/>
</dbReference>
<keyword evidence="5 8" id="KW-0547">Nucleotide-binding</keyword>
<evidence type="ECO:0000256" key="5">
    <source>
        <dbReference type="ARBA" id="ARBA00022741"/>
    </source>
</evidence>
<gene>
    <name evidence="8" type="primary">tilS</name>
    <name evidence="10" type="ORF">C2E15_04835</name>
</gene>
<dbReference type="Gene3D" id="1.20.59.20">
    <property type="match status" value="1"/>
</dbReference>
<dbReference type="SUPFAM" id="SSF52402">
    <property type="entry name" value="Adenine nucleotide alpha hydrolases-like"/>
    <property type="match status" value="1"/>
</dbReference>
<sequence length="438" mass="49411">MTQLAQLEQQLDGERRLLVAFSGGLDSTVLLHQLTLLRPRLDLQLRAIHIHHGLSPHADRWAQHCRAVCAAWQVTLETVNIQVDGRESGIEGAAREGRYRAFRQHLQRGEALVTAQHLDDQCETLLLALKRGSGPAGLAAMPASLALGDSRLLRPLLQCRREALESWAQQHQLRWVEDESNQDTRYDRNFLRQEIVPRLNARWPHFSAAAARSASLCGEQEQLLDELLAESLSMLTQPDGALRIDGFTALSAVRRTALLRRWIAACGGNMPSRDAVQRIWQEVICAREDAAPRLRLGEFEVRRYRQALYWLPLRPSVRDAILLWADLQQPLLLPHGLGTLRLAETGSEMRAPRADERVSVRFQAQGSFAIVGRGGHRPLKKLWQECGVPPWRRESTPLIFYNDTLIAALNTFVCREGSVAPGHGLRIVWQQPSYGELK</sequence>
<dbReference type="Proteomes" id="UP000238365">
    <property type="component" value="Chromosome"/>
</dbReference>
<comment type="catalytic activity">
    <reaction evidence="7 8">
        <text>cytidine(34) in tRNA(Ile2) + L-lysine + ATP = lysidine(34) in tRNA(Ile2) + AMP + diphosphate + H(+)</text>
        <dbReference type="Rhea" id="RHEA:43744"/>
        <dbReference type="Rhea" id="RHEA-COMP:10625"/>
        <dbReference type="Rhea" id="RHEA-COMP:10670"/>
        <dbReference type="ChEBI" id="CHEBI:15378"/>
        <dbReference type="ChEBI" id="CHEBI:30616"/>
        <dbReference type="ChEBI" id="CHEBI:32551"/>
        <dbReference type="ChEBI" id="CHEBI:33019"/>
        <dbReference type="ChEBI" id="CHEBI:82748"/>
        <dbReference type="ChEBI" id="CHEBI:83665"/>
        <dbReference type="ChEBI" id="CHEBI:456215"/>
        <dbReference type="EC" id="6.3.4.19"/>
    </reaction>
</comment>
<comment type="similarity">
    <text evidence="8">Belongs to the tRNA(Ile)-lysidine synthase family.</text>
</comment>
<dbReference type="SUPFAM" id="SSF56037">
    <property type="entry name" value="PheT/TilS domain"/>
    <property type="match status" value="1"/>
</dbReference>
<organism evidence="10 11">
    <name type="scientific">Mixta gaviniae</name>
    <dbReference type="NCBI Taxonomy" id="665914"/>
    <lineage>
        <taxon>Bacteria</taxon>
        <taxon>Pseudomonadati</taxon>
        <taxon>Pseudomonadota</taxon>
        <taxon>Gammaproteobacteria</taxon>
        <taxon>Enterobacterales</taxon>
        <taxon>Erwiniaceae</taxon>
        <taxon>Mixta</taxon>
    </lineage>
</organism>
<protein>
    <recommendedName>
        <fullName evidence="8">tRNA(Ile)-lysidine synthase</fullName>
        <ecNumber evidence="8">6.3.4.19</ecNumber>
    </recommendedName>
    <alternativeName>
        <fullName evidence="8">tRNA(Ile)-2-lysyl-cytidine synthase</fullName>
    </alternativeName>
    <alternativeName>
        <fullName evidence="8">tRNA(Ile)-lysidine synthetase</fullName>
    </alternativeName>
</protein>
<dbReference type="InterPro" id="IPR014729">
    <property type="entry name" value="Rossmann-like_a/b/a_fold"/>
</dbReference>
<comment type="subcellular location">
    <subcellularLocation>
        <location evidence="1 8">Cytoplasm</location>
    </subcellularLocation>
</comment>
<dbReference type="Gene3D" id="3.40.50.620">
    <property type="entry name" value="HUPs"/>
    <property type="match status" value="1"/>
</dbReference>
<dbReference type="EMBL" id="CP026377">
    <property type="protein sequence ID" value="AUX95382.1"/>
    <property type="molecule type" value="Genomic_DNA"/>
</dbReference>
<evidence type="ECO:0000256" key="2">
    <source>
        <dbReference type="ARBA" id="ARBA00022490"/>
    </source>
</evidence>
<evidence type="ECO:0000256" key="3">
    <source>
        <dbReference type="ARBA" id="ARBA00022598"/>
    </source>
</evidence>
<dbReference type="NCBIfam" id="NF007942">
    <property type="entry name" value="PRK10660.1"/>
    <property type="match status" value="1"/>
</dbReference>
<name>A0A2L0ILS6_9GAMM</name>
<evidence type="ECO:0000256" key="6">
    <source>
        <dbReference type="ARBA" id="ARBA00022840"/>
    </source>
</evidence>
<keyword evidence="2 8" id="KW-0963">Cytoplasm</keyword>
<keyword evidence="3 8" id="KW-0436">Ligase</keyword>
<dbReference type="GO" id="GO:0032267">
    <property type="term" value="F:tRNA(Ile)-lysidine synthase activity"/>
    <property type="evidence" value="ECO:0007669"/>
    <property type="project" value="UniProtKB-EC"/>
</dbReference>
<keyword evidence="11" id="KW-1185">Reference proteome</keyword>
<dbReference type="NCBIfam" id="TIGR02432">
    <property type="entry name" value="lysidine_TilS_N"/>
    <property type="match status" value="1"/>
</dbReference>
<evidence type="ECO:0000313" key="10">
    <source>
        <dbReference type="EMBL" id="AUX95382.1"/>
    </source>
</evidence>
<dbReference type="NCBIfam" id="TIGR02433">
    <property type="entry name" value="lysidine_TilS_C"/>
    <property type="match status" value="1"/>
</dbReference>
<evidence type="ECO:0000256" key="7">
    <source>
        <dbReference type="ARBA" id="ARBA00048539"/>
    </source>
</evidence>
<dbReference type="SMART" id="SM00977">
    <property type="entry name" value="TilS_C"/>
    <property type="match status" value="1"/>
</dbReference>
<evidence type="ECO:0000313" key="11">
    <source>
        <dbReference type="Proteomes" id="UP000238365"/>
    </source>
</evidence>
<comment type="function">
    <text evidence="8">Ligates lysine onto the cytidine present at position 34 of the AUA codon-specific tRNA(Ile) that contains the anticodon CAU, in an ATP-dependent manner. Cytidine is converted to lysidine, thus changing the amino acid specificity of the tRNA from methionine to isoleucine.</text>
</comment>
<dbReference type="Pfam" id="PF01171">
    <property type="entry name" value="ATP_bind_3"/>
    <property type="match status" value="1"/>
</dbReference>
<evidence type="ECO:0000256" key="4">
    <source>
        <dbReference type="ARBA" id="ARBA00022694"/>
    </source>
</evidence>
<dbReference type="Pfam" id="PF11734">
    <property type="entry name" value="TilS_C"/>
    <property type="match status" value="1"/>
</dbReference>